<dbReference type="Proteomes" id="UP001346149">
    <property type="component" value="Unassembled WGS sequence"/>
</dbReference>
<evidence type="ECO:0000313" key="1">
    <source>
        <dbReference type="EMBL" id="KAK4802340.1"/>
    </source>
</evidence>
<organism evidence="1 2">
    <name type="scientific">Trapa natans</name>
    <name type="common">Water chestnut</name>
    <dbReference type="NCBI Taxonomy" id="22666"/>
    <lineage>
        <taxon>Eukaryota</taxon>
        <taxon>Viridiplantae</taxon>
        <taxon>Streptophyta</taxon>
        <taxon>Embryophyta</taxon>
        <taxon>Tracheophyta</taxon>
        <taxon>Spermatophyta</taxon>
        <taxon>Magnoliopsida</taxon>
        <taxon>eudicotyledons</taxon>
        <taxon>Gunneridae</taxon>
        <taxon>Pentapetalae</taxon>
        <taxon>rosids</taxon>
        <taxon>malvids</taxon>
        <taxon>Myrtales</taxon>
        <taxon>Lythraceae</taxon>
        <taxon>Trapa</taxon>
    </lineage>
</organism>
<dbReference type="AlphaFoldDB" id="A0AAN7RGR2"/>
<keyword evidence="2" id="KW-1185">Reference proteome</keyword>
<dbReference type="EMBL" id="JAXQNO010000002">
    <property type="protein sequence ID" value="KAK4802340.1"/>
    <property type="molecule type" value="Genomic_DNA"/>
</dbReference>
<protein>
    <submittedName>
        <fullName evidence="1">Uncharacterized protein</fullName>
    </submittedName>
</protein>
<evidence type="ECO:0000313" key="2">
    <source>
        <dbReference type="Proteomes" id="UP001346149"/>
    </source>
</evidence>
<accession>A0AAN7RGR2</accession>
<comment type="caution">
    <text evidence="1">The sequence shown here is derived from an EMBL/GenBank/DDBJ whole genome shotgun (WGS) entry which is preliminary data.</text>
</comment>
<proteinExistence type="predicted"/>
<name>A0AAN7RGR2_TRANT</name>
<reference evidence="1 2" key="1">
    <citation type="journal article" date="2023" name="Hortic Res">
        <title>Pangenome of water caltrop reveals structural variations and asymmetric subgenome divergence after allopolyploidization.</title>
        <authorList>
            <person name="Zhang X."/>
            <person name="Chen Y."/>
            <person name="Wang L."/>
            <person name="Yuan Y."/>
            <person name="Fang M."/>
            <person name="Shi L."/>
            <person name="Lu R."/>
            <person name="Comes H.P."/>
            <person name="Ma Y."/>
            <person name="Chen Y."/>
            <person name="Huang G."/>
            <person name="Zhou Y."/>
            <person name="Zheng Z."/>
            <person name="Qiu Y."/>
        </authorList>
    </citation>
    <scope>NUCLEOTIDE SEQUENCE [LARGE SCALE GENOMIC DNA]</scope>
    <source>
        <strain evidence="1">F231</strain>
    </source>
</reference>
<sequence length="68" mass="7354">MQWGSVSHLLQFRISVRCLQGLRTHSVALASLPFPVLGGWQFEPAQLSEDADVGSGVFSVMCFMEAAG</sequence>
<gene>
    <name evidence="1" type="ORF">SAY86_000543</name>
</gene>